<comment type="caution">
    <text evidence="2">The sequence shown here is derived from an EMBL/GenBank/DDBJ whole genome shotgun (WGS) entry which is preliminary data.</text>
</comment>
<organism evidence="2 3">
    <name type="scientific">Trichoderma asperellum</name>
    <name type="common">Filamentous fungus</name>
    <dbReference type="NCBI Taxonomy" id="101201"/>
    <lineage>
        <taxon>Eukaryota</taxon>
        <taxon>Fungi</taxon>
        <taxon>Dikarya</taxon>
        <taxon>Ascomycota</taxon>
        <taxon>Pezizomycotina</taxon>
        <taxon>Sordariomycetes</taxon>
        <taxon>Hypocreomycetidae</taxon>
        <taxon>Hypocreales</taxon>
        <taxon>Hypocreaceae</taxon>
        <taxon>Trichoderma</taxon>
    </lineage>
</organism>
<dbReference type="EMBL" id="BLZH01000007">
    <property type="protein sequence ID" value="GFP56813.1"/>
    <property type="molecule type" value="Genomic_DNA"/>
</dbReference>
<dbReference type="AlphaFoldDB" id="A0A6V8R2J4"/>
<sequence>MIDALDTIGGTYHHGGPYDATLISRNLNKKYSPVAAVQDSNMETLRATPREYIIDSLERHLPLQGTATVPSGGLDLSGSRMSYEEGPDLMREPDAPGGAFKRYDYIKYHPDDLKGKGEPSYTIEKDLKEKKRAKRGEPDEIEMQSGLYSRKGHSSSSKPQRSISVAFRDNSSSSGNAYNNHDLQRRNSTGKKLSDGLKRRWGSIRGKTKALVGESQ</sequence>
<dbReference type="Pfam" id="PF08316">
    <property type="entry name" value="Pal1"/>
    <property type="match status" value="1"/>
</dbReference>
<dbReference type="OrthoDB" id="5389892at2759"/>
<reference evidence="2 3" key="1">
    <citation type="submission" date="2020-07" db="EMBL/GenBank/DDBJ databases">
        <title>Trichoderma asperellum IC-1 whole genome shotgun sequence.</title>
        <authorList>
            <person name="Kanamasa S."/>
            <person name="Takahashi H."/>
        </authorList>
    </citation>
    <scope>NUCLEOTIDE SEQUENCE [LARGE SCALE GENOMIC DNA]</scope>
    <source>
        <strain evidence="2 3">IC-1</strain>
    </source>
</reference>
<name>A0A6V8R2J4_TRIAP</name>
<accession>A0A6V8R2J4</accession>
<feature type="compositionally biased region" description="Basic residues" evidence="1">
    <location>
        <begin position="199"/>
        <end position="208"/>
    </location>
</feature>
<dbReference type="InterPro" id="IPR013226">
    <property type="entry name" value="Pal1"/>
</dbReference>
<evidence type="ECO:0000313" key="2">
    <source>
        <dbReference type="EMBL" id="GFP56813.1"/>
    </source>
</evidence>
<evidence type="ECO:0000256" key="1">
    <source>
        <dbReference type="SAM" id="MobiDB-lite"/>
    </source>
</evidence>
<feature type="region of interest" description="Disordered" evidence="1">
    <location>
        <begin position="114"/>
        <end position="216"/>
    </location>
</feature>
<dbReference type="PANTHER" id="PTHR28307">
    <property type="entry name" value="PROTEIN PAL1"/>
    <property type="match status" value="1"/>
</dbReference>
<dbReference type="Proteomes" id="UP000517252">
    <property type="component" value="Unassembled WGS sequence"/>
</dbReference>
<dbReference type="PANTHER" id="PTHR28307:SF1">
    <property type="entry name" value="PAL1 CELL MORPHOLOGY PROTEIN"/>
    <property type="match status" value="1"/>
</dbReference>
<feature type="region of interest" description="Disordered" evidence="1">
    <location>
        <begin position="64"/>
        <end position="96"/>
    </location>
</feature>
<gene>
    <name evidence="2" type="ORF">TASIC1_0007030500</name>
</gene>
<protein>
    <submittedName>
        <fullName evidence="2">Uncharacterized protein</fullName>
    </submittedName>
</protein>
<dbReference type="GO" id="GO:0005737">
    <property type="term" value="C:cytoplasm"/>
    <property type="evidence" value="ECO:0007669"/>
    <property type="project" value="TreeGrafter"/>
</dbReference>
<feature type="compositionally biased region" description="Basic and acidic residues" evidence="1">
    <location>
        <begin position="114"/>
        <end position="129"/>
    </location>
</feature>
<proteinExistence type="predicted"/>
<feature type="compositionally biased region" description="Polar residues" evidence="1">
    <location>
        <begin position="154"/>
        <end position="191"/>
    </location>
</feature>
<evidence type="ECO:0000313" key="3">
    <source>
        <dbReference type="Proteomes" id="UP000517252"/>
    </source>
</evidence>